<comment type="caution">
    <text evidence="2">The sequence shown here is derived from an EMBL/GenBank/DDBJ whole genome shotgun (WGS) entry which is preliminary data.</text>
</comment>
<gene>
    <name evidence="2" type="ORF">HUJ06_028695</name>
</gene>
<accession>A0A822Y466</accession>
<dbReference type="EMBL" id="DUZY01000002">
    <property type="protein sequence ID" value="DAD27227.1"/>
    <property type="molecule type" value="Genomic_DNA"/>
</dbReference>
<evidence type="ECO:0000256" key="1">
    <source>
        <dbReference type="SAM" id="MobiDB-lite"/>
    </source>
</evidence>
<feature type="region of interest" description="Disordered" evidence="1">
    <location>
        <begin position="14"/>
        <end position="42"/>
    </location>
</feature>
<organism evidence="2 3">
    <name type="scientific">Nelumbo nucifera</name>
    <name type="common">Sacred lotus</name>
    <dbReference type="NCBI Taxonomy" id="4432"/>
    <lineage>
        <taxon>Eukaryota</taxon>
        <taxon>Viridiplantae</taxon>
        <taxon>Streptophyta</taxon>
        <taxon>Embryophyta</taxon>
        <taxon>Tracheophyta</taxon>
        <taxon>Spermatophyta</taxon>
        <taxon>Magnoliopsida</taxon>
        <taxon>Proteales</taxon>
        <taxon>Nelumbonaceae</taxon>
        <taxon>Nelumbo</taxon>
    </lineage>
</organism>
<dbReference type="AlphaFoldDB" id="A0A822Y466"/>
<name>A0A822Y466_NELNU</name>
<keyword evidence="3" id="KW-1185">Reference proteome</keyword>
<sequence>MVPIKAMSVFGFDNKGKRQRASRESRPYPYLPTALLNRSSHA</sequence>
<evidence type="ECO:0000313" key="2">
    <source>
        <dbReference type="EMBL" id="DAD27227.1"/>
    </source>
</evidence>
<protein>
    <submittedName>
        <fullName evidence="2">Uncharacterized protein</fullName>
    </submittedName>
</protein>
<evidence type="ECO:0000313" key="3">
    <source>
        <dbReference type="Proteomes" id="UP000607653"/>
    </source>
</evidence>
<proteinExistence type="predicted"/>
<dbReference type="Proteomes" id="UP000607653">
    <property type="component" value="Unassembled WGS sequence"/>
</dbReference>
<reference evidence="2 3" key="1">
    <citation type="journal article" date="2020" name="Mol. Biol. Evol.">
        <title>Distinct Expression and Methylation Patterns for Genes with Different Fates following a Single Whole-Genome Duplication in Flowering Plants.</title>
        <authorList>
            <person name="Shi T."/>
            <person name="Rahmani R.S."/>
            <person name="Gugger P.F."/>
            <person name="Wang M."/>
            <person name="Li H."/>
            <person name="Zhang Y."/>
            <person name="Li Z."/>
            <person name="Wang Q."/>
            <person name="Van de Peer Y."/>
            <person name="Marchal K."/>
            <person name="Chen J."/>
        </authorList>
    </citation>
    <scope>NUCLEOTIDE SEQUENCE [LARGE SCALE GENOMIC DNA]</scope>
    <source>
        <tissue evidence="2">Leaf</tissue>
    </source>
</reference>